<dbReference type="Proteomes" id="UP000198287">
    <property type="component" value="Unassembled WGS sequence"/>
</dbReference>
<feature type="chain" id="PRO_5012917604" evidence="1">
    <location>
        <begin position="23"/>
        <end position="485"/>
    </location>
</feature>
<protein>
    <submittedName>
        <fullName evidence="2">Uncharacterized protein</fullName>
    </submittedName>
</protein>
<feature type="signal peptide" evidence="1">
    <location>
        <begin position="1"/>
        <end position="22"/>
    </location>
</feature>
<keyword evidence="3" id="KW-1185">Reference proteome</keyword>
<dbReference type="OrthoDB" id="6777687at2759"/>
<comment type="caution">
    <text evidence="2">The sequence shown here is derived from an EMBL/GenBank/DDBJ whole genome shotgun (WGS) entry which is preliminary data.</text>
</comment>
<keyword evidence="1" id="KW-0732">Signal</keyword>
<dbReference type="AlphaFoldDB" id="A0A226EQA6"/>
<accession>A0A226EQA6</accession>
<proteinExistence type="predicted"/>
<reference evidence="2 3" key="1">
    <citation type="submission" date="2015-12" db="EMBL/GenBank/DDBJ databases">
        <title>The genome of Folsomia candida.</title>
        <authorList>
            <person name="Faddeeva A."/>
            <person name="Derks M.F."/>
            <person name="Anvar Y."/>
            <person name="Smit S."/>
            <person name="Van Straalen N."/>
            <person name="Roelofs D."/>
        </authorList>
    </citation>
    <scope>NUCLEOTIDE SEQUENCE [LARGE SCALE GENOMIC DNA]</scope>
    <source>
        <strain evidence="2 3">VU population</strain>
        <tissue evidence="2">Whole body</tissue>
    </source>
</reference>
<evidence type="ECO:0000313" key="3">
    <source>
        <dbReference type="Proteomes" id="UP000198287"/>
    </source>
</evidence>
<gene>
    <name evidence="2" type="ORF">Fcan01_05433</name>
</gene>
<sequence>MLHRRVILSIWSLSVFVNLIDGDTHESLVKQTASGNPYYVRKTAHLPTHQIPEIYDTVYPVVFEFTTPNWSRPINLIGYTCTGDDYDNDGWSCPILWYWLTGVRDKLQEEIYVENMKARDTSKFPTDIVCDQLRQVFDGLYLDEESRSEFLSFATSPTNCQSSQTTLVPRSDKYVANAIDAPYRTMREKFFTEYYSLQTPLNRSNDAMYTNARYNLYSSGLFEYHIESRRWTQALAECKANRIPNTLITPQDLQQVLSVVAANASVNGLELVVGISELSKYYKLTGISDCAFTPNSMIVTLQVPVRLLRNSGHKILEYHPVPYFNEQGQVCQINFKDNQYISDPFSQNTLTNAKELHCNENNGFCHLTSEVERGFEAMTSCPQILYQEGDDSEICKVQCTNKKFVKLPIVRKVSDDRILVFGSGRGKKNEVKIVCPEFQKMEPIDSSKQAVEVTIPCGCEIHKNGKSVFKVRGDKCGSEVHIIKA</sequence>
<dbReference type="EMBL" id="LNIX01000002">
    <property type="protein sequence ID" value="OXA59450.1"/>
    <property type="molecule type" value="Genomic_DNA"/>
</dbReference>
<evidence type="ECO:0000256" key="1">
    <source>
        <dbReference type="SAM" id="SignalP"/>
    </source>
</evidence>
<organism evidence="2 3">
    <name type="scientific">Folsomia candida</name>
    <name type="common">Springtail</name>
    <dbReference type="NCBI Taxonomy" id="158441"/>
    <lineage>
        <taxon>Eukaryota</taxon>
        <taxon>Metazoa</taxon>
        <taxon>Ecdysozoa</taxon>
        <taxon>Arthropoda</taxon>
        <taxon>Hexapoda</taxon>
        <taxon>Collembola</taxon>
        <taxon>Entomobryomorpha</taxon>
        <taxon>Isotomoidea</taxon>
        <taxon>Isotomidae</taxon>
        <taxon>Proisotominae</taxon>
        <taxon>Folsomia</taxon>
    </lineage>
</organism>
<name>A0A226EQA6_FOLCA</name>
<evidence type="ECO:0000313" key="2">
    <source>
        <dbReference type="EMBL" id="OXA59450.1"/>
    </source>
</evidence>